<dbReference type="PANTHER" id="PTHR12984:SF6">
    <property type="entry name" value="SCY1-LIKE PROTEIN 2"/>
    <property type="match status" value="1"/>
</dbReference>
<feature type="compositionally biased region" description="Polar residues" evidence="3">
    <location>
        <begin position="1382"/>
        <end position="1397"/>
    </location>
</feature>
<dbReference type="InterPro" id="IPR051177">
    <property type="entry name" value="CIK-Related_Protein"/>
</dbReference>
<feature type="compositionally biased region" description="Polar residues" evidence="3">
    <location>
        <begin position="138"/>
        <end position="151"/>
    </location>
</feature>
<feature type="region of interest" description="Disordered" evidence="3">
    <location>
        <begin position="1362"/>
        <end position="1408"/>
    </location>
</feature>
<accession>A0ABR3NGC4</accession>
<comment type="similarity">
    <text evidence="1">Belongs to the protein kinase superfamily.</text>
</comment>
<reference evidence="6 7" key="1">
    <citation type="submission" date="2023-09" db="EMBL/GenBank/DDBJ databases">
        <authorList>
            <person name="Wang M."/>
        </authorList>
    </citation>
    <scope>NUCLEOTIDE SEQUENCE [LARGE SCALE GENOMIC DNA]</scope>
    <source>
        <strain evidence="6">GT-2023</strain>
        <tissue evidence="6">Liver</tissue>
    </source>
</reference>
<keyword evidence="7" id="KW-1185">Reference proteome</keyword>
<dbReference type="PROSITE" id="PS50186">
    <property type="entry name" value="DEP"/>
    <property type="match status" value="1"/>
</dbReference>
<name>A0ABR3NGC4_9TELE</name>
<evidence type="ECO:0000256" key="1">
    <source>
        <dbReference type="ARBA" id="ARBA00038349"/>
    </source>
</evidence>
<dbReference type="SUPFAM" id="SSF46785">
    <property type="entry name" value="Winged helix' DNA-binding domain"/>
    <property type="match status" value="1"/>
</dbReference>
<dbReference type="CDD" id="cd04405">
    <property type="entry name" value="RhoGAP_BRCC3-like"/>
    <property type="match status" value="1"/>
</dbReference>
<feature type="region of interest" description="Disordered" evidence="3">
    <location>
        <begin position="1336"/>
        <end position="1355"/>
    </location>
</feature>
<feature type="coiled-coil region" evidence="2">
    <location>
        <begin position="1121"/>
        <end position="1157"/>
    </location>
</feature>
<feature type="compositionally biased region" description="Basic and acidic residues" evidence="3">
    <location>
        <begin position="1205"/>
        <end position="1219"/>
    </location>
</feature>
<organism evidence="6 7">
    <name type="scientific">Cirrhinus molitorella</name>
    <name type="common">mud carp</name>
    <dbReference type="NCBI Taxonomy" id="172907"/>
    <lineage>
        <taxon>Eukaryota</taxon>
        <taxon>Metazoa</taxon>
        <taxon>Chordata</taxon>
        <taxon>Craniata</taxon>
        <taxon>Vertebrata</taxon>
        <taxon>Euteleostomi</taxon>
        <taxon>Actinopterygii</taxon>
        <taxon>Neopterygii</taxon>
        <taxon>Teleostei</taxon>
        <taxon>Ostariophysi</taxon>
        <taxon>Cypriniformes</taxon>
        <taxon>Cyprinidae</taxon>
        <taxon>Labeoninae</taxon>
        <taxon>Labeonini</taxon>
        <taxon>Cirrhinus</taxon>
    </lineage>
</organism>
<dbReference type="CDD" id="cd04446">
    <property type="entry name" value="DEP_DEPDC4"/>
    <property type="match status" value="1"/>
</dbReference>
<evidence type="ECO:0000259" key="4">
    <source>
        <dbReference type="PROSITE" id="PS50011"/>
    </source>
</evidence>
<evidence type="ECO:0000313" key="7">
    <source>
        <dbReference type="Proteomes" id="UP001558613"/>
    </source>
</evidence>
<dbReference type="Gene3D" id="3.30.200.20">
    <property type="entry name" value="Phosphorylase Kinase, domain 1"/>
    <property type="match status" value="1"/>
</dbReference>
<proteinExistence type="inferred from homology"/>
<dbReference type="Pfam" id="PF00069">
    <property type="entry name" value="Pkinase"/>
    <property type="match status" value="1"/>
</dbReference>
<feature type="region of interest" description="Disordered" evidence="3">
    <location>
        <begin position="1172"/>
        <end position="1240"/>
    </location>
</feature>
<feature type="domain" description="DEP" evidence="5">
    <location>
        <begin position="44"/>
        <end position="134"/>
    </location>
</feature>
<dbReference type="SMART" id="SM00220">
    <property type="entry name" value="S_TKc"/>
    <property type="match status" value="1"/>
</dbReference>
<evidence type="ECO:0008006" key="8">
    <source>
        <dbReference type="Google" id="ProtNLM"/>
    </source>
</evidence>
<feature type="compositionally biased region" description="Low complexity" evidence="3">
    <location>
        <begin position="1369"/>
        <end position="1381"/>
    </location>
</feature>
<dbReference type="Pfam" id="PF00610">
    <property type="entry name" value="DEP"/>
    <property type="match status" value="1"/>
</dbReference>
<feature type="compositionally biased region" description="Polar residues" evidence="3">
    <location>
        <begin position="1222"/>
        <end position="1240"/>
    </location>
</feature>
<dbReference type="CDD" id="cd14011">
    <property type="entry name" value="PK_SCY1_like"/>
    <property type="match status" value="1"/>
</dbReference>
<dbReference type="Gene3D" id="1.10.510.10">
    <property type="entry name" value="Transferase(Phosphotransferase) domain 1"/>
    <property type="match status" value="1"/>
</dbReference>
<dbReference type="PANTHER" id="PTHR12984">
    <property type="entry name" value="SCY1-RELATED S/T PROTEIN KINASE-LIKE"/>
    <property type="match status" value="1"/>
</dbReference>
<evidence type="ECO:0000256" key="3">
    <source>
        <dbReference type="SAM" id="MobiDB-lite"/>
    </source>
</evidence>
<evidence type="ECO:0000313" key="6">
    <source>
        <dbReference type="EMBL" id="KAL1276011.1"/>
    </source>
</evidence>
<dbReference type="PROSITE" id="PS50011">
    <property type="entry name" value="PROTEIN_KINASE_DOM"/>
    <property type="match status" value="1"/>
</dbReference>
<dbReference type="EMBL" id="JAYMGO010000004">
    <property type="protein sequence ID" value="KAL1276011.1"/>
    <property type="molecule type" value="Genomic_DNA"/>
</dbReference>
<keyword evidence="2" id="KW-0175">Coiled coil</keyword>
<protein>
    <recommendedName>
        <fullName evidence="8">Protein kinase domain-containing protein</fullName>
    </recommendedName>
</protein>
<dbReference type="InterPro" id="IPR036388">
    <property type="entry name" value="WH-like_DNA-bd_sf"/>
</dbReference>
<gene>
    <name evidence="6" type="ORF">QQF64_035634</name>
</gene>
<dbReference type="SMART" id="SM00049">
    <property type="entry name" value="DEP"/>
    <property type="match status" value="1"/>
</dbReference>
<dbReference type="SUPFAM" id="SSF48371">
    <property type="entry name" value="ARM repeat"/>
    <property type="match status" value="1"/>
</dbReference>
<feature type="domain" description="Protein kinase" evidence="4">
    <location>
        <begin position="554"/>
        <end position="849"/>
    </location>
</feature>
<dbReference type="InterPro" id="IPR011989">
    <property type="entry name" value="ARM-like"/>
</dbReference>
<dbReference type="InterPro" id="IPR016024">
    <property type="entry name" value="ARM-type_fold"/>
</dbReference>
<feature type="compositionally biased region" description="Polar residues" evidence="3">
    <location>
        <begin position="1187"/>
        <end position="1202"/>
    </location>
</feature>
<dbReference type="InterPro" id="IPR000719">
    <property type="entry name" value="Prot_kinase_dom"/>
</dbReference>
<dbReference type="SUPFAM" id="SSF56112">
    <property type="entry name" value="Protein kinase-like (PK-like)"/>
    <property type="match status" value="1"/>
</dbReference>
<evidence type="ECO:0000259" key="5">
    <source>
        <dbReference type="PROSITE" id="PS50186"/>
    </source>
</evidence>
<dbReference type="Proteomes" id="UP001558613">
    <property type="component" value="Unassembled WGS sequence"/>
</dbReference>
<feature type="region of interest" description="Disordered" evidence="3">
    <location>
        <begin position="138"/>
        <end position="161"/>
    </location>
</feature>
<dbReference type="Gene3D" id="1.25.10.10">
    <property type="entry name" value="Leucine-rich Repeat Variant"/>
    <property type="match status" value="1"/>
</dbReference>
<evidence type="ECO:0000256" key="2">
    <source>
        <dbReference type="SAM" id="Coils"/>
    </source>
</evidence>
<dbReference type="InterPro" id="IPR011009">
    <property type="entry name" value="Kinase-like_dom_sf"/>
</dbReference>
<comment type="caution">
    <text evidence="6">The sequence shown here is derived from an EMBL/GenBank/DDBJ whole genome shotgun (WGS) entry which is preliminary data.</text>
</comment>
<dbReference type="Gene3D" id="1.10.10.10">
    <property type="entry name" value="Winged helix-like DNA-binding domain superfamily/Winged helix DNA-binding domain"/>
    <property type="match status" value="1"/>
</dbReference>
<dbReference type="InterPro" id="IPR000591">
    <property type="entry name" value="DEP_dom"/>
</dbReference>
<dbReference type="InterPro" id="IPR036390">
    <property type="entry name" value="WH_DNA-bd_sf"/>
</dbReference>
<sequence>MAVDLTPRFRRLNSQTCFRENKQLSGFSGPFRATQLWQNIIEALRTQVELRPRRQHLRVYHDCFTGSDAVDVVLSHLMQNIYFCSSEVSRLKAARLCQALMESRVFEPIGMKLFRREKEMTFEDSSCSLYRFLDGSAKTTQSGSENQTPDKQTGKRKTTSRFGEIQTISNPLVLGSSDRRVERLLKNINLHPSVPSDLNRAALSNSFLSKKVVRDVWRQQALLQLLQVVEISMLDCILTSPAKLEPLRSSLRNHGDLVISNTHVDREVSESLNLPELDSWLMAAVDCLDLFPDQLIVVASEQLVQQNAASGEENHKRLLFDTIAKYYNSPERPPLLSGRYTDIQTGILNLLDCGRGEDALRVAQLCLQLLESTSRDKLRRLLGFMAAAADNEAFRLHKQIENRALVSKTFVKAMIQSKEMTRVQCEQLLLFFMDNHTQLFKTPLSLIEAVRKTLQTLQQGRDLDNVALFTFCQQVSLQQYEADKDKATLDSLKQLMHHIAHSDCLSAKQKRRLAKQLTARKIMESMLNKLKSTVTKVTADMTSAVMGNPVTREFEVGRHIASGGPGMSWRIYNGTKKSTKQEVAVFVFDKKIIDRYQKFEKDQIIDSLKKGVQQLTRLRHPRLLTVQHPLEDSRDCLAFCTEPVFASLANVLGQWDNLPSPVPTDIKEYKLYDVETKYGLLQVSEGLSFLHSGVKMVHGNLCPENIILNKSGAWKIMGFDFSIYSSNPSDAEPKYVCKEWDPNLPPLCLPNPEYVAPEYILSVSCDASSDMYSLGVLTHAVFNEGKPVFQVNKQDIFKSFSRQLDQLSHLSPGVLSQIPEEVREHVKMLLSVTSNVRPDADQMTKIPFFDDVGAMTLQYFDSLFQRDNLQKSQFYKGLPKVLPKLPKRVVVYRVLPALTSEFVNPDMVPFVLPNVLLIAEECTKEEYVRLILPDLTPVFKQQEPVQILLIFLQKMDLLLTKTPPEDIKNSVLPMVYRAVEAPSIQIQELCLNIIPTFANLIEYPSMKNALIPRIKSSCLQTSSLAVRVNSLVCLGKILEYLDKWFVIDEILPFLQQIPSREPAVLMGILGIYKCTFTHKKLGIPKEHLAGKSLPHLVSLSIDNNLNLNQFNSFMAVIKEMLNRMETEHKTKLEQLHIMQEQQRSLNITSQMNQLEETKNTPSPATQVRDIDEIFGGNSGSAGVNGKESGSQPTTVSQSSRVSLTLEEKQRLAKEQEQAAKLRSQQPLAPQSVKPATTTPQAKDLTSSLLNNMTSLNNLSLNSGTRTMPMQGSTISSTFPAGPTVGGMGTMGVSNGFNSPMGFQAGGMGMGMRPAAPGLYGGMATTTSTPNFSALAQNQNQNQPSKPPNMSALDSLFTSNKPKVSMNQMAPKPAAGSAAPSPWLSQFGTGQPSQTAPIQATPMGMTGVQGGFGMQANPFFNPQNFSQPVASSTMNTGVMKQSASVNNDLKDLFG</sequence>